<dbReference type="Pfam" id="PF02586">
    <property type="entry name" value="SRAP"/>
    <property type="match status" value="1"/>
</dbReference>
<dbReference type="InterPro" id="IPR003738">
    <property type="entry name" value="SRAP"/>
</dbReference>
<evidence type="ECO:0000256" key="3">
    <source>
        <dbReference type="ARBA" id="ARBA00022763"/>
    </source>
</evidence>
<keyword evidence="5" id="KW-0190">Covalent protein-DNA linkage</keyword>
<proteinExistence type="inferred from homology"/>
<evidence type="ECO:0000313" key="10">
    <source>
        <dbReference type="Proteomes" id="UP000183926"/>
    </source>
</evidence>
<organism evidence="9 10">
    <name type="scientific">Nitrosomonas eutropha</name>
    <dbReference type="NCBI Taxonomy" id="916"/>
    <lineage>
        <taxon>Bacteria</taxon>
        <taxon>Pseudomonadati</taxon>
        <taxon>Pseudomonadota</taxon>
        <taxon>Betaproteobacteria</taxon>
        <taxon>Nitrosomonadales</taxon>
        <taxon>Nitrosomonadaceae</taxon>
        <taxon>Nitrosomonas</taxon>
    </lineage>
</organism>
<dbReference type="Gene3D" id="3.90.1680.10">
    <property type="entry name" value="SOS response associated peptidase-like"/>
    <property type="match status" value="1"/>
</dbReference>
<dbReference type="EC" id="3.4.-.-" evidence="8"/>
<evidence type="ECO:0000313" key="9">
    <source>
        <dbReference type="EMBL" id="SFU33159.1"/>
    </source>
</evidence>
<dbReference type="EMBL" id="FPBL01000001">
    <property type="protein sequence ID" value="SFU33159.1"/>
    <property type="molecule type" value="Genomic_DNA"/>
</dbReference>
<evidence type="ECO:0000256" key="2">
    <source>
        <dbReference type="ARBA" id="ARBA00022670"/>
    </source>
</evidence>
<dbReference type="SUPFAM" id="SSF143081">
    <property type="entry name" value="BB1717-like"/>
    <property type="match status" value="1"/>
</dbReference>
<dbReference type="GO" id="GO:0008233">
    <property type="term" value="F:peptidase activity"/>
    <property type="evidence" value="ECO:0007669"/>
    <property type="project" value="UniProtKB-KW"/>
</dbReference>
<evidence type="ECO:0000256" key="7">
    <source>
        <dbReference type="ARBA" id="ARBA00023239"/>
    </source>
</evidence>
<gene>
    <name evidence="9" type="ORF">SAMN05216339_101375</name>
</gene>
<evidence type="ECO:0000256" key="8">
    <source>
        <dbReference type="RuleBase" id="RU364100"/>
    </source>
</evidence>
<sequence length="210" mass="24414">MCSHYESVREPERLLRYFGTQLPLDIRFDVWPTYTSTFIIHPGESESGDEAVPDFQALTGQFGLIPHWAKDTEFGRRTFNARSETVAEKPSFRDAWRNKQRCIIPAEAIYEPDWRSGKSITTRITRKDGEPMGIAGLWSTWGKERLYSFTMLTINADDHSVMHRFHKPGAEKRMVVILPRASYKDWLTSLNHDAMTYLRQYPADRLITLP</sequence>
<evidence type="ECO:0000256" key="6">
    <source>
        <dbReference type="ARBA" id="ARBA00023125"/>
    </source>
</evidence>
<dbReference type="Proteomes" id="UP000183926">
    <property type="component" value="Unassembled WGS sequence"/>
</dbReference>
<dbReference type="GO" id="GO:0006508">
    <property type="term" value="P:proteolysis"/>
    <property type="evidence" value="ECO:0007669"/>
    <property type="project" value="UniProtKB-KW"/>
</dbReference>
<dbReference type="InterPro" id="IPR036590">
    <property type="entry name" value="SRAP-like"/>
</dbReference>
<dbReference type="GO" id="GO:0003697">
    <property type="term" value="F:single-stranded DNA binding"/>
    <property type="evidence" value="ECO:0007669"/>
    <property type="project" value="InterPro"/>
</dbReference>
<dbReference type="OrthoDB" id="6192129at2"/>
<name>A0A1I7FAF3_9PROT</name>
<keyword evidence="3" id="KW-0227">DNA damage</keyword>
<dbReference type="GO" id="GO:0016829">
    <property type="term" value="F:lyase activity"/>
    <property type="evidence" value="ECO:0007669"/>
    <property type="project" value="UniProtKB-KW"/>
</dbReference>
<dbReference type="GO" id="GO:0106300">
    <property type="term" value="P:protein-DNA covalent cross-linking repair"/>
    <property type="evidence" value="ECO:0007669"/>
    <property type="project" value="InterPro"/>
</dbReference>
<keyword evidence="6" id="KW-0238">DNA-binding</keyword>
<comment type="similarity">
    <text evidence="1 8">Belongs to the SOS response-associated peptidase family.</text>
</comment>
<dbReference type="PANTHER" id="PTHR13604">
    <property type="entry name" value="DC12-RELATED"/>
    <property type="match status" value="1"/>
</dbReference>
<dbReference type="PANTHER" id="PTHR13604:SF0">
    <property type="entry name" value="ABASIC SITE PROCESSING PROTEIN HMCES"/>
    <property type="match status" value="1"/>
</dbReference>
<keyword evidence="4 8" id="KW-0378">Hydrolase</keyword>
<evidence type="ECO:0000256" key="4">
    <source>
        <dbReference type="ARBA" id="ARBA00022801"/>
    </source>
</evidence>
<keyword evidence="7" id="KW-0456">Lyase</keyword>
<evidence type="ECO:0000256" key="5">
    <source>
        <dbReference type="ARBA" id="ARBA00023124"/>
    </source>
</evidence>
<dbReference type="RefSeq" id="WP_074926524.1">
    <property type="nucleotide sequence ID" value="NZ_FPBL01000001.1"/>
</dbReference>
<accession>A0A1I7FAF3</accession>
<protein>
    <recommendedName>
        <fullName evidence="8">Abasic site processing protein</fullName>
        <ecNumber evidence="8">3.4.-.-</ecNumber>
    </recommendedName>
</protein>
<reference evidence="9 10" key="1">
    <citation type="submission" date="2016-10" db="EMBL/GenBank/DDBJ databases">
        <authorList>
            <person name="de Groot N.N."/>
        </authorList>
    </citation>
    <scope>NUCLEOTIDE SEQUENCE [LARGE SCALE GENOMIC DNA]</scope>
    <source>
        <strain evidence="9 10">Nm24</strain>
    </source>
</reference>
<dbReference type="AlphaFoldDB" id="A0A1I7FAF3"/>
<keyword evidence="2 8" id="KW-0645">Protease</keyword>
<evidence type="ECO:0000256" key="1">
    <source>
        <dbReference type="ARBA" id="ARBA00008136"/>
    </source>
</evidence>